<dbReference type="Pfam" id="PF00076">
    <property type="entry name" value="RRM_1"/>
    <property type="match status" value="3"/>
</dbReference>
<evidence type="ECO:0000256" key="1">
    <source>
        <dbReference type="ARBA" id="ARBA00022737"/>
    </source>
</evidence>
<reference evidence="6" key="1">
    <citation type="submission" date="2025-08" db="UniProtKB">
        <authorList>
            <consortium name="RefSeq"/>
        </authorList>
    </citation>
    <scope>IDENTIFICATION</scope>
    <source>
        <strain evidence="6">Airmid</strain>
    </source>
</reference>
<protein>
    <submittedName>
        <fullName evidence="6">Polyadenylate-binding protein 1-like 2</fullName>
    </submittedName>
</protein>
<keyword evidence="5" id="KW-1185">Reference proteome</keyword>
<dbReference type="CDD" id="cd12378">
    <property type="entry name" value="RRM1_I_PABPs"/>
    <property type="match status" value="1"/>
</dbReference>
<proteinExistence type="predicted"/>
<dbReference type="FunFam" id="3.30.70.330:FF:000234">
    <property type="entry name" value="Polyadenylate-binding protein 5"/>
    <property type="match status" value="1"/>
</dbReference>
<dbReference type="SUPFAM" id="SSF54928">
    <property type="entry name" value="RNA-binding domain, RBD"/>
    <property type="match status" value="2"/>
</dbReference>
<organism evidence="5 6">
    <name type="scientific">Dermatophagoides pteronyssinus</name>
    <name type="common">European house dust mite</name>
    <dbReference type="NCBI Taxonomy" id="6956"/>
    <lineage>
        <taxon>Eukaryota</taxon>
        <taxon>Metazoa</taxon>
        <taxon>Ecdysozoa</taxon>
        <taxon>Arthropoda</taxon>
        <taxon>Chelicerata</taxon>
        <taxon>Arachnida</taxon>
        <taxon>Acari</taxon>
        <taxon>Acariformes</taxon>
        <taxon>Sarcoptiformes</taxon>
        <taxon>Astigmata</taxon>
        <taxon>Psoroptidia</taxon>
        <taxon>Analgoidea</taxon>
        <taxon>Pyroglyphidae</taxon>
        <taxon>Dermatophagoidinae</taxon>
        <taxon>Dermatophagoides</taxon>
    </lineage>
</organism>
<evidence type="ECO:0000313" key="6">
    <source>
        <dbReference type="RefSeq" id="XP_027200431.1"/>
    </source>
</evidence>
<dbReference type="InParanoid" id="A0A6P6Y607"/>
<dbReference type="KEGG" id="dpte:113794515"/>
<gene>
    <name evidence="6" type="primary">LOC113794515</name>
</gene>
<dbReference type="AlphaFoldDB" id="A0A6P6Y607"/>
<dbReference type="RefSeq" id="XP_027200431.1">
    <property type="nucleotide sequence ID" value="XM_027344630.1"/>
</dbReference>
<name>A0A6P6Y607_DERPT</name>
<dbReference type="InterPro" id="IPR034364">
    <property type="entry name" value="PABP_RRM1"/>
</dbReference>
<dbReference type="Proteomes" id="UP000515146">
    <property type="component" value="Unplaced"/>
</dbReference>
<feature type="domain" description="RRM" evidence="4">
    <location>
        <begin position="102"/>
        <end position="179"/>
    </location>
</feature>
<dbReference type="InterPro" id="IPR000504">
    <property type="entry name" value="RRM_dom"/>
</dbReference>
<feature type="domain" description="RRM" evidence="4">
    <location>
        <begin position="187"/>
        <end position="258"/>
    </location>
</feature>
<dbReference type="SMART" id="SM00360">
    <property type="entry name" value="RRM"/>
    <property type="match status" value="3"/>
</dbReference>
<dbReference type="PROSITE" id="PS50102">
    <property type="entry name" value="RRM"/>
    <property type="match status" value="3"/>
</dbReference>
<dbReference type="OrthoDB" id="19742at2759"/>
<dbReference type="InterPro" id="IPR012677">
    <property type="entry name" value="Nucleotide-bd_a/b_plait_sf"/>
</dbReference>
<evidence type="ECO:0000313" key="5">
    <source>
        <dbReference type="Proteomes" id="UP000515146"/>
    </source>
</evidence>
<dbReference type="InterPro" id="IPR035979">
    <property type="entry name" value="RBD_domain_sf"/>
</dbReference>
<sequence length="258" mass="29250">MVAAVGGQDSLTTISLYVGDLHPEVNETTLYDNFNTVGPVASIKVCRDMETRKSLGYAYVNYHTVQDAEKAMELLNFTEINGRPCRIMWSQRDPSLRRNNALNLVVRNLDPSVDSKALYDAFKRFGPIASCKVRRDAEGRSCGYGFVQFESLPVADEAMQRMNNTELNGKKISVVKFQRSSERQSGKQLYFTNVYTRDFFDSWTKDIFEKIFSRFGPVNSVYRAQDSKNRPYACVNFVQSEHAKAAISALHGAQFTEI</sequence>
<keyword evidence="2 3" id="KW-0694">RNA-binding</keyword>
<evidence type="ECO:0000256" key="2">
    <source>
        <dbReference type="ARBA" id="ARBA00022884"/>
    </source>
</evidence>
<dbReference type="OMA" id="IVWELMI"/>
<keyword evidence="1" id="KW-0677">Repeat</keyword>
<accession>A0A6P6Y607</accession>
<evidence type="ECO:0000259" key="4">
    <source>
        <dbReference type="PROSITE" id="PS50102"/>
    </source>
</evidence>
<evidence type="ECO:0000256" key="3">
    <source>
        <dbReference type="PROSITE-ProRule" id="PRU00176"/>
    </source>
</evidence>
<dbReference type="Gene3D" id="3.30.70.330">
    <property type="match status" value="3"/>
</dbReference>
<feature type="domain" description="RRM" evidence="4">
    <location>
        <begin position="14"/>
        <end position="92"/>
    </location>
</feature>
<dbReference type="GO" id="GO:0003723">
    <property type="term" value="F:RNA binding"/>
    <property type="evidence" value="ECO:0007669"/>
    <property type="project" value="UniProtKB-UniRule"/>
</dbReference>
<dbReference type="PANTHER" id="PTHR24012">
    <property type="entry name" value="RNA BINDING PROTEIN"/>
    <property type="match status" value="1"/>
</dbReference>